<evidence type="ECO:0000313" key="4">
    <source>
        <dbReference type="Proteomes" id="UP001151699"/>
    </source>
</evidence>
<keyword evidence="2" id="KW-0539">Nucleus</keyword>
<dbReference type="OrthoDB" id="27563at2759"/>
<dbReference type="GO" id="GO:0005634">
    <property type="term" value="C:nucleus"/>
    <property type="evidence" value="ECO:0007669"/>
    <property type="project" value="UniProtKB-SubCell"/>
</dbReference>
<dbReference type="InterPro" id="IPR033270">
    <property type="entry name" value="VPRBP/DCAF1"/>
</dbReference>
<dbReference type="Gene3D" id="2.130.10.10">
    <property type="entry name" value="YVTN repeat-like/Quinoprotein amine dehydrogenase"/>
    <property type="match status" value="1"/>
</dbReference>
<reference evidence="3" key="1">
    <citation type="submission" date="2022-07" db="EMBL/GenBank/DDBJ databases">
        <authorList>
            <person name="Trinca V."/>
            <person name="Uliana J.V.C."/>
            <person name="Torres T.T."/>
            <person name="Ward R.J."/>
            <person name="Monesi N."/>
        </authorList>
    </citation>
    <scope>NUCLEOTIDE SEQUENCE</scope>
    <source>
        <strain evidence="3">HSMRA1968</strain>
        <tissue evidence="3">Whole embryos</tissue>
    </source>
</reference>
<dbReference type="InterPro" id="IPR015943">
    <property type="entry name" value="WD40/YVTN_repeat-like_dom_sf"/>
</dbReference>
<dbReference type="PANTHER" id="PTHR13129:SF4">
    <property type="entry name" value="DDB1- AND CUL4-ASSOCIATED FACTOR 1"/>
    <property type="match status" value="1"/>
</dbReference>
<dbReference type="SUPFAM" id="SSF50978">
    <property type="entry name" value="WD40 repeat-like"/>
    <property type="match status" value="1"/>
</dbReference>
<gene>
    <name evidence="3" type="primary">mahj_22</name>
    <name evidence="3" type="ORF">Bhyg_01224</name>
</gene>
<dbReference type="EMBL" id="WJQU01000001">
    <property type="protein sequence ID" value="KAJ6646015.1"/>
    <property type="molecule type" value="Genomic_DNA"/>
</dbReference>
<dbReference type="AlphaFoldDB" id="A0A9Q0S7B9"/>
<evidence type="ECO:0000256" key="1">
    <source>
        <dbReference type="ARBA" id="ARBA00004123"/>
    </source>
</evidence>
<accession>A0A9Q0S7B9</accession>
<dbReference type="InterPro" id="IPR036322">
    <property type="entry name" value="WD40_repeat_dom_sf"/>
</dbReference>
<proteinExistence type="predicted"/>
<dbReference type="Proteomes" id="UP001151699">
    <property type="component" value="Chromosome A"/>
</dbReference>
<evidence type="ECO:0000313" key="3">
    <source>
        <dbReference type="EMBL" id="KAJ6646015.1"/>
    </source>
</evidence>
<keyword evidence="4" id="KW-1185">Reference proteome</keyword>
<name>A0A9Q0S7B9_9DIPT</name>
<evidence type="ECO:0000256" key="2">
    <source>
        <dbReference type="ARBA" id="ARBA00023242"/>
    </source>
</evidence>
<dbReference type="GO" id="GO:0016567">
    <property type="term" value="P:protein ubiquitination"/>
    <property type="evidence" value="ECO:0007669"/>
    <property type="project" value="InterPro"/>
</dbReference>
<protein>
    <submittedName>
        <fullName evidence="3">Protein mahjong</fullName>
    </submittedName>
</protein>
<comment type="caution">
    <text evidence="3">The sequence shown here is derived from an EMBL/GenBank/DDBJ whole genome shotgun (WGS) entry which is preliminary data.</text>
</comment>
<dbReference type="PANTHER" id="PTHR13129">
    <property type="entry name" value="VPRBP PROTEIN-RELATED"/>
    <property type="match status" value="1"/>
</dbReference>
<organism evidence="3 4">
    <name type="scientific">Pseudolycoriella hygida</name>
    <dbReference type="NCBI Taxonomy" id="35572"/>
    <lineage>
        <taxon>Eukaryota</taxon>
        <taxon>Metazoa</taxon>
        <taxon>Ecdysozoa</taxon>
        <taxon>Arthropoda</taxon>
        <taxon>Hexapoda</taxon>
        <taxon>Insecta</taxon>
        <taxon>Pterygota</taxon>
        <taxon>Neoptera</taxon>
        <taxon>Endopterygota</taxon>
        <taxon>Diptera</taxon>
        <taxon>Nematocera</taxon>
        <taxon>Sciaroidea</taxon>
        <taxon>Sciaridae</taxon>
        <taxon>Pseudolycoriella</taxon>
    </lineage>
</organism>
<sequence>MHRLCSNIAGRCLSRQQGYNPMQLDRRLVHSHFCMDSAILSRTGAFFRCCDFTSCTYCVVVGLQNGEVRVYDSKSGNEYISGQCHKSSVNDVQWSKTGDFLLTSCSSFPFSKMWYIERNEFFLRLEFKDEEYLKFSNLNEDKILGTGEEMATMYDTDTGKIISTYRGVVPKGFSRMRATFSPCDELVLSEGILWDVRSGQMFHNFKSLYPILSGVFHPNGWEILINGNVCDMRTLHVLKTVPELHQSTVTFSPQNIIYGVTCEVEPDSGGSTGQSFDKVTTFTTLDSSDYSKIAEIDVKRKIYHLSVNKYGNEIALVENLGNDHWDFESVVRIYTVGKPKLIAEDEEGYDSDTTDSSTTSATETDGKIDFYLNKILLQTEIIEAMNYSQKSILGI</sequence>
<dbReference type="GO" id="GO:0080008">
    <property type="term" value="C:Cul4-RING E3 ubiquitin ligase complex"/>
    <property type="evidence" value="ECO:0007669"/>
    <property type="project" value="TreeGrafter"/>
</dbReference>
<comment type="subcellular location">
    <subcellularLocation>
        <location evidence="1">Nucleus</location>
    </subcellularLocation>
</comment>